<name>A0ABD1YDK4_9MARC</name>
<dbReference type="AlphaFoldDB" id="A0ABD1YDK4"/>
<dbReference type="Proteomes" id="UP001605036">
    <property type="component" value="Unassembled WGS sequence"/>
</dbReference>
<sequence length="85" mass="9310">MSRKIKLNTRHGATPRLAACTMTRRLEGRGTGDLGHKVQRHEDAVPRRGGVVPCGHHAVASIGQRGRVVAVAWHPIIMASQLPRY</sequence>
<organism evidence="1 2">
    <name type="scientific">Riccia fluitans</name>
    <dbReference type="NCBI Taxonomy" id="41844"/>
    <lineage>
        <taxon>Eukaryota</taxon>
        <taxon>Viridiplantae</taxon>
        <taxon>Streptophyta</taxon>
        <taxon>Embryophyta</taxon>
        <taxon>Marchantiophyta</taxon>
        <taxon>Marchantiopsida</taxon>
        <taxon>Marchantiidae</taxon>
        <taxon>Marchantiales</taxon>
        <taxon>Ricciaceae</taxon>
        <taxon>Riccia</taxon>
    </lineage>
</organism>
<proteinExistence type="predicted"/>
<comment type="caution">
    <text evidence="1">The sequence shown here is derived from an EMBL/GenBank/DDBJ whole genome shotgun (WGS) entry which is preliminary data.</text>
</comment>
<reference evidence="1 2" key="1">
    <citation type="submission" date="2024-09" db="EMBL/GenBank/DDBJ databases">
        <title>Chromosome-scale assembly of Riccia fluitans.</title>
        <authorList>
            <person name="Paukszto L."/>
            <person name="Sawicki J."/>
            <person name="Karawczyk K."/>
            <person name="Piernik-Szablinska J."/>
            <person name="Szczecinska M."/>
            <person name="Mazdziarz M."/>
        </authorList>
    </citation>
    <scope>NUCLEOTIDE SEQUENCE [LARGE SCALE GENOMIC DNA]</scope>
    <source>
        <strain evidence="1">Rf_01</strain>
        <tissue evidence="1">Aerial parts of the thallus</tissue>
    </source>
</reference>
<keyword evidence="2" id="KW-1185">Reference proteome</keyword>
<protein>
    <submittedName>
        <fullName evidence="1">Uncharacterized protein</fullName>
    </submittedName>
</protein>
<dbReference type="EMBL" id="JBHFFA010000004">
    <property type="protein sequence ID" value="KAL2628600.1"/>
    <property type="molecule type" value="Genomic_DNA"/>
</dbReference>
<accession>A0ABD1YDK4</accession>
<evidence type="ECO:0000313" key="2">
    <source>
        <dbReference type="Proteomes" id="UP001605036"/>
    </source>
</evidence>
<gene>
    <name evidence="1" type="ORF">R1flu_013286</name>
</gene>
<evidence type="ECO:0000313" key="1">
    <source>
        <dbReference type="EMBL" id="KAL2628600.1"/>
    </source>
</evidence>